<dbReference type="RefSeq" id="WP_139677895.1">
    <property type="nucleotide sequence ID" value="NZ_VDMN01000004.1"/>
</dbReference>
<sequence length="257" mass="28194">MTDFVADYAGASVRPSPNHGERASGRKPDAIILHYTGMPGADQALNWLCNGESQVSSHYFVHEDGRVIQLVPEARRAWHAGKSAWAGEIDINSCSIGIEIANTGHPGGLPEFPAIQIETVVQLCLDCGKRWSIRPERVLGHSDVAPIRKVDPGENFPWHILHQAGIGHWVDASPIAGGRFFQLGETGQPIEALQSMLSFYGYDLEITGNFCERTKGVVEAFQRHFRPALVDGIADFSTIDTLHRLLTSLPKYSQAEA</sequence>
<dbReference type="InterPro" id="IPR036505">
    <property type="entry name" value="Amidase/PGRP_sf"/>
</dbReference>
<dbReference type="GO" id="GO:0019867">
    <property type="term" value="C:outer membrane"/>
    <property type="evidence" value="ECO:0007669"/>
    <property type="project" value="TreeGrafter"/>
</dbReference>
<proteinExistence type="inferred from homology"/>
<organism evidence="7 8">
    <name type="scientific">Aliirhizobium smilacinae</name>
    <dbReference type="NCBI Taxonomy" id="1395944"/>
    <lineage>
        <taxon>Bacteria</taxon>
        <taxon>Pseudomonadati</taxon>
        <taxon>Pseudomonadota</taxon>
        <taxon>Alphaproteobacteria</taxon>
        <taxon>Hyphomicrobiales</taxon>
        <taxon>Rhizobiaceae</taxon>
        <taxon>Aliirhizobium</taxon>
    </lineage>
</organism>
<dbReference type="CDD" id="cd06583">
    <property type="entry name" value="PGRP"/>
    <property type="match status" value="1"/>
</dbReference>
<dbReference type="InterPro" id="IPR002502">
    <property type="entry name" value="Amidase_domain"/>
</dbReference>
<evidence type="ECO:0000256" key="2">
    <source>
        <dbReference type="ARBA" id="ARBA00007553"/>
    </source>
</evidence>
<evidence type="ECO:0000313" key="8">
    <source>
        <dbReference type="Proteomes" id="UP000311605"/>
    </source>
</evidence>
<dbReference type="InterPro" id="IPR036365">
    <property type="entry name" value="PGBD-like_sf"/>
</dbReference>
<dbReference type="PANTHER" id="PTHR30417">
    <property type="entry name" value="N-ACETYLMURAMOYL-L-ALANINE AMIDASE AMID"/>
    <property type="match status" value="1"/>
</dbReference>
<dbReference type="Gene3D" id="1.10.101.10">
    <property type="entry name" value="PGBD-like superfamily/PGBD"/>
    <property type="match status" value="1"/>
</dbReference>
<feature type="domain" description="N-acetylmuramoyl-L-alanine amidase" evidence="6">
    <location>
        <begin position="16"/>
        <end position="153"/>
    </location>
</feature>
<dbReference type="GO" id="GO:0008745">
    <property type="term" value="F:N-acetylmuramoyl-L-alanine amidase activity"/>
    <property type="evidence" value="ECO:0007669"/>
    <property type="project" value="UniProtKB-EC"/>
</dbReference>
<dbReference type="InterPro" id="IPR051206">
    <property type="entry name" value="NAMLAA_amidase_2"/>
</dbReference>
<dbReference type="SUPFAM" id="SSF47090">
    <property type="entry name" value="PGBD-like"/>
    <property type="match status" value="1"/>
</dbReference>
<dbReference type="InterPro" id="IPR002477">
    <property type="entry name" value="Peptidoglycan-bd-like"/>
</dbReference>
<evidence type="ECO:0000256" key="1">
    <source>
        <dbReference type="ARBA" id="ARBA00001561"/>
    </source>
</evidence>
<dbReference type="EMBL" id="VDMN01000004">
    <property type="protein sequence ID" value="TNM62270.1"/>
    <property type="molecule type" value="Genomic_DNA"/>
</dbReference>
<dbReference type="GO" id="GO:0009254">
    <property type="term" value="P:peptidoglycan turnover"/>
    <property type="evidence" value="ECO:0007669"/>
    <property type="project" value="TreeGrafter"/>
</dbReference>
<comment type="catalytic activity">
    <reaction evidence="1">
        <text>Hydrolyzes the link between N-acetylmuramoyl residues and L-amino acid residues in certain cell-wall glycopeptides.</text>
        <dbReference type="EC" id="3.5.1.28"/>
    </reaction>
</comment>
<accession>A0A5C4XI65</accession>
<dbReference type="OrthoDB" id="9794842at2"/>
<comment type="similarity">
    <text evidence="2">Belongs to the N-acetylmuramoyl-L-alanine amidase 2 family.</text>
</comment>
<dbReference type="InterPro" id="IPR036366">
    <property type="entry name" value="PGBDSf"/>
</dbReference>
<dbReference type="GO" id="GO:0071555">
    <property type="term" value="P:cell wall organization"/>
    <property type="evidence" value="ECO:0007669"/>
    <property type="project" value="UniProtKB-KW"/>
</dbReference>
<dbReference type="SUPFAM" id="SSF55846">
    <property type="entry name" value="N-acetylmuramoyl-L-alanine amidase-like"/>
    <property type="match status" value="1"/>
</dbReference>
<dbReference type="Gene3D" id="3.40.80.10">
    <property type="entry name" value="Peptidoglycan recognition protein-like"/>
    <property type="match status" value="1"/>
</dbReference>
<keyword evidence="5" id="KW-0961">Cell wall biogenesis/degradation</keyword>
<dbReference type="PANTHER" id="PTHR30417:SF1">
    <property type="entry name" value="N-ACETYLMURAMOYL-L-ALANINE AMIDASE AMID"/>
    <property type="match status" value="1"/>
</dbReference>
<dbReference type="EC" id="3.5.1.28" evidence="3"/>
<dbReference type="Pfam" id="PF01471">
    <property type="entry name" value="PG_binding_1"/>
    <property type="match status" value="1"/>
</dbReference>
<dbReference type="AlphaFoldDB" id="A0A5C4XI65"/>
<dbReference type="Proteomes" id="UP000311605">
    <property type="component" value="Unassembled WGS sequence"/>
</dbReference>
<evidence type="ECO:0000256" key="3">
    <source>
        <dbReference type="ARBA" id="ARBA00011901"/>
    </source>
</evidence>
<evidence type="ECO:0000256" key="4">
    <source>
        <dbReference type="ARBA" id="ARBA00022801"/>
    </source>
</evidence>
<name>A0A5C4XI65_9HYPH</name>
<comment type="caution">
    <text evidence="7">The sequence shown here is derived from an EMBL/GenBank/DDBJ whole genome shotgun (WGS) entry which is preliminary data.</text>
</comment>
<evidence type="ECO:0000259" key="6">
    <source>
        <dbReference type="SMART" id="SM00644"/>
    </source>
</evidence>
<keyword evidence="8" id="KW-1185">Reference proteome</keyword>
<dbReference type="SMART" id="SM00644">
    <property type="entry name" value="Ami_2"/>
    <property type="match status" value="1"/>
</dbReference>
<evidence type="ECO:0000256" key="5">
    <source>
        <dbReference type="ARBA" id="ARBA00023316"/>
    </source>
</evidence>
<protein>
    <recommendedName>
        <fullName evidence="3">N-acetylmuramoyl-L-alanine amidase</fullName>
        <ecNumber evidence="3">3.5.1.28</ecNumber>
    </recommendedName>
</protein>
<reference evidence="7 8" key="1">
    <citation type="submission" date="2019-06" db="EMBL/GenBank/DDBJ databases">
        <title>The draft genome of Rhizobium smilacinae PTYR-5.</title>
        <authorList>
            <person name="Liu L."/>
            <person name="Li L."/>
            <person name="Zhang X."/>
        </authorList>
    </citation>
    <scope>NUCLEOTIDE SEQUENCE [LARGE SCALE GENOMIC DNA]</scope>
    <source>
        <strain evidence="7 8">PTYR-5</strain>
    </source>
</reference>
<dbReference type="Pfam" id="PF01510">
    <property type="entry name" value="Amidase_2"/>
    <property type="match status" value="1"/>
</dbReference>
<evidence type="ECO:0000313" key="7">
    <source>
        <dbReference type="EMBL" id="TNM62270.1"/>
    </source>
</evidence>
<dbReference type="GO" id="GO:0009253">
    <property type="term" value="P:peptidoglycan catabolic process"/>
    <property type="evidence" value="ECO:0007669"/>
    <property type="project" value="InterPro"/>
</dbReference>
<gene>
    <name evidence="7" type="ORF">FHP24_19505</name>
</gene>
<keyword evidence="4" id="KW-0378">Hydrolase</keyword>